<evidence type="ECO:0000256" key="1">
    <source>
        <dbReference type="SAM" id="MobiDB-lite"/>
    </source>
</evidence>
<dbReference type="InterPro" id="IPR027417">
    <property type="entry name" value="P-loop_NTPase"/>
</dbReference>
<protein>
    <submittedName>
        <fullName evidence="2">Tetratricopeptide repeat protein</fullName>
    </submittedName>
</protein>
<dbReference type="Gene3D" id="3.40.50.300">
    <property type="entry name" value="P-loop containing nucleotide triphosphate hydrolases"/>
    <property type="match status" value="1"/>
</dbReference>
<sequence>MTVPPNNPSESPDDPVDPRALADILARRRHASDAAPRERLVASLDRLASGRPDAKRDHEVAGFLALLARSSLADPEPVTDPLQHDPDAVARLLDREVVWRTHDEEHSGAPAGEADTTEDDPDAGAARDWCREIRRLLPDEPAEERAVAALRARDHRPDGDLGVWSLATGEEAARSLVDVLGEDWATGNYRHLYRSARLDLGFREASGPGFTRVKGVIGAVTADPRSAAIAVEAGPRRQPWSLARRRLVADLGAVINASASTSTVLLGDTGAGKSTAALAAGDLARAGGASVFWFPAGDVRALVVGLERVAIRLARPVQELVAARHDDPAVHAEALWRLLDASERPWVVVLDDAGERAVGRPAWTRRPKSGHVIVTTRYGDAEAWTPSTVVEIGGLDADDGARVLLDRLDEVVDDESGSREEKAREISKLLSGVPVALVVVGELVARSEERSLAPWVERLVPSLPGGAVATVYELALDALGRHRDDGRRLLRLLASFAPDEMVPEQMLAGAPERRWGEHGGLARHGIDELVRVGLVRRVRGEVDGDALRLHSAIAEHVRRDLDDPTVVRDLDHRAVRLLADRRDRLDAGRPAAWSALLALTPHVTELVESRSFALSAADEDMRADVLDLADRQAQALVRMGQPESAANLLAAAVRFGDMPEDHPSILSTRLTRAWMTALLGGGGLPEAERQLRELVDVTSRALGPAHKITLAAHDTLAWALAEQDHHEQAEQILSYLLDVRLGLLHRHHREILATRHRLAWIHGLRGNLEQARAEFEHVLAHRYEVLGADHLDVYGTRYRLAWVHSRLGDHITAMVGFDALLLDVEAVLDRAHPLAHLVRSRRAWARMWAGDLETARSMYATLLPDQEKVLGRRHPRRLTDAHNHAAIRLQLGEVQATEQDLRDIVDLRSEVLGVDHPLTLDSRELHAWALLRSGRAELADRELLAVLSDRRRTLGGFHETTLATRYRVMRVVLHRGRIADAEERARQLLVDLEDADVVALAQPGVPNTTVSGVVTPRTTRRSLRLSVEQSLALARGLQGRAEEARGLLRRVVAERSEYLGAEHRDTLVARDHHAWALVLTGRRDEGVAEAAAVLAARERDLGPHHPHTFTSRARLAWAWLQRGRTVAALEAYDALRTTVASELGKEHPLTLRVRGGWVQALRLSGRTAEAYGEAVALHVDQVRVQGPRAVDTLRALEERGQAAEARGRRDEAIACFDDVRAERHRVFRTADHLDVRRIDRLLRGLMDGRASP</sequence>
<evidence type="ECO:0000313" key="2">
    <source>
        <dbReference type="EMBL" id="MEJ2862430.1"/>
    </source>
</evidence>
<dbReference type="EMBL" id="JBBEGM010000005">
    <property type="protein sequence ID" value="MEJ2862430.1"/>
    <property type="molecule type" value="Genomic_DNA"/>
</dbReference>
<evidence type="ECO:0000313" key="3">
    <source>
        <dbReference type="Proteomes" id="UP001369736"/>
    </source>
</evidence>
<reference evidence="2 3" key="1">
    <citation type="submission" date="2024-03" db="EMBL/GenBank/DDBJ databases">
        <title>Actinomycetospora sp. OC33-EN07, a novel actinomycete isolated from wild orchid (Aerides multiflora).</title>
        <authorList>
            <person name="Suriyachadkun C."/>
        </authorList>
    </citation>
    <scope>NUCLEOTIDE SEQUENCE [LARGE SCALE GENOMIC DNA]</scope>
    <source>
        <strain evidence="2 3">OC33-EN07</strain>
    </source>
</reference>
<name>A0ABU8M521_9PSEU</name>
<accession>A0ABU8M521</accession>
<dbReference type="Proteomes" id="UP001369736">
    <property type="component" value="Unassembled WGS sequence"/>
</dbReference>
<keyword evidence="3" id="KW-1185">Reference proteome</keyword>
<dbReference type="SUPFAM" id="SSF52540">
    <property type="entry name" value="P-loop containing nucleoside triphosphate hydrolases"/>
    <property type="match status" value="1"/>
</dbReference>
<gene>
    <name evidence="2" type="ORF">WCD58_14760</name>
</gene>
<dbReference type="SUPFAM" id="SSF48452">
    <property type="entry name" value="TPR-like"/>
    <property type="match status" value="4"/>
</dbReference>
<dbReference type="PANTHER" id="PTHR46082:SF6">
    <property type="entry name" value="AAA+ ATPASE DOMAIN-CONTAINING PROTEIN-RELATED"/>
    <property type="match status" value="1"/>
</dbReference>
<dbReference type="RefSeq" id="WP_337703804.1">
    <property type="nucleotide sequence ID" value="NZ_JBBEGM010000005.1"/>
</dbReference>
<dbReference type="InterPro" id="IPR053137">
    <property type="entry name" value="NLR-like"/>
</dbReference>
<organism evidence="2 3">
    <name type="scientific">Actinomycetospora flava</name>
    <dbReference type="NCBI Taxonomy" id="3129232"/>
    <lineage>
        <taxon>Bacteria</taxon>
        <taxon>Bacillati</taxon>
        <taxon>Actinomycetota</taxon>
        <taxon>Actinomycetes</taxon>
        <taxon>Pseudonocardiales</taxon>
        <taxon>Pseudonocardiaceae</taxon>
        <taxon>Actinomycetospora</taxon>
    </lineage>
</organism>
<dbReference type="PANTHER" id="PTHR46082">
    <property type="entry name" value="ATP/GTP-BINDING PROTEIN-RELATED"/>
    <property type="match status" value="1"/>
</dbReference>
<dbReference type="InterPro" id="IPR011990">
    <property type="entry name" value="TPR-like_helical_dom_sf"/>
</dbReference>
<proteinExistence type="predicted"/>
<dbReference type="Gene3D" id="1.25.40.10">
    <property type="entry name" value="Tetratricopeptide repeat domain"/>
    <property type="match status" value="3"/>
</dbReference>
<dbReference type="Pfam" id="PF13374">
    <property type="entry name" value="TPR_10"/>
    <property type="match status" value="1"/>
</dbReference>
<comment type="caution">
    <text evidence="2">The sequence shown here is derived from an EMBL/GenBank/DDBJ whole genome shotgun (WGS) entry which is preliminary data.</text>
</comment>
<feature type="region of interest" description="Disordered" evidence="1">
    <location>
        <begin position="103"/>
        <end position="124"/>
    </location>
</feature>